<keyword evidence="1" id="KW-1133">Transmembrane helix</keyword>
<keyword evidence="1" id="KW-0812">Transmembrane</keyword>
<reference evidence="2" key="1">
    <citation type="journal article" date="2014" name="Int. J. Syst. Evol. Microbiol.">
        <title>Complete genome sequence of Corynebacterium casei LMG S-19264T (=DSM 44701T), isolated from a smear-ripened cheese.</title>
        <authorList>
            <consortium name="US DOE Joint Genome Institute (JGI-PGF)"/>
            <person name="Walter F."/>
            <person name="Albersmeier A."/>
            <person name="Kalinowski J."/>
            <person name="Ruckert C."/>
        </authorList>
    </citation>
    <scope>NUCLEOTIDE SEQUENCE</scope>
    <source>
        <strain evidence="2">CGMCC 1.10749</strain>
    </source>
</reference>
<proteinExistence type="predicted"/>
<sequence length="235" mass="25362">MRTNPHRIRRLTTGTTLCLAAVLMVTALLVDPGTWGDDREVVSYQDNPALAQLQSALYHWGYLLMAVAVLGLAHFTRRRAVLAGHVVAGVAAIGWINLSALLLTDPVNWWFGERYAPEEAERLTNEVLEIPGVIVGFMIPGPFLALGGTVALFIVLWRAGFVRGWVPLLFAAWVAGSFTVPYGPAAIPLWLAGTGVLAYLGQRVLRMTDEAYAAHEAPLPAAPAAQETAVLARQA</sequence>
<name>A0A8H9KRG1_9MICO</name>
<accession>A0A8H9KRG1</accession>
<gene>
    <name evidence="2" type="ORF">GCM10011314_06060</name>
</gene>
<dbReference type="Proteomes" id="UP000628079">
    <property type="component" value="Unassembled WGS sequence"/>
</dbReference>
<comment type="caution">
    <text evidence="2">The sequence shown here is derived from an EMBL/GenBank/DDBJ whole genome shotgun (WGS) entry which is preliminary data.</text>
</comment>
<dbReference type="RefSeq" id="WP_052117441.1">
    <property type="nucleotide sequence ID" value="NZ_BMEA01000001.1"/>
</dbReference>
<protein>
    <recommendedName>
        <fullName evidence="4">DUF4386 family protein</fullName>
    </recommendedName>
</protein>
<dbReference type="AlphaFoldDB" id="A0A8H9KRG1"/>
<evidence type="ECO:0000313" key="2">
    <source>
        <dbReference type="EMBL" id="GGB69566.1"/>
    </source>
</evidence>
<evidence type="ECO:0000256" key="1">
    <source>
        <dbReference type="SAM" id="Phobius"/>
    </source>
</evidence>
<feature type="transmembrane region" description="Helical" evidence="1">
    <location>
        <begin position="133"/>
        <end position="157"/>
    </location>
</feature>
<reference evidence="2" key="2">
    <citation type="submission" date="2020-09" db="EMBL/GenBank/DDBJ databases">
        <authorList>
            <person name="Sun Q."/>
            <person name="Zhou Y."/>
        </authorList>
    </citation>
    <scope>NUCLEOTIDE SEQUENCE</scope>
    <source>
        <strain evidence="2">CGMCC 1.10749</strain>
    </source>
</reference>
<feature type="transmembrane region" description="Helical" evidence="1">
    <location>
        <begin position="164"/>
        <end position="181"/>
    </location>
</feature>
<feature type="transmembrane region" description="Helical" evidence="1">
    <location>
        <begin position="12"/>
        <end position="30"/>
    </location>
</feature>
<feature type="transmembrane region" description="Helical" evidence="1">
    <location>
        <begin position="82"/>
        <end position="103"/>
    </location>
</feature>
<evidence type="ECO:0000313" key="3">
    <source>
        <dbReference type="Proteomes" id="UP000628079"/>
    </source>
</evidence>
<feature type="transmembrane region" description="Helical" evidence="1">
    <location>
        <begin position="57"/>
        <end position="75"/>
    </location>
</feature>
<dbReference type="EMBL" id="BMEA01000001">
    <property type="protein sequence ID" value="GGB69566.1"/>
    <property type="molecule type" value="Genomic_DNA"/>
</dbReference>
<keyword evidence="1" id="KW-0472">Membrane</keyword>
<evidence type="ECO:0008006" key="4">
    <source>
        <dbReference type="Google" id="ProtNLM"/>
    </source>
</evidence>
<organism evidence="2 3">
    <name type="scientific">Knoellia flava</name>
    <dbReference type="NCBI Taxonomy" id="913969"/>
    <lineage>
        <taxon>Bacteria</taxon>
        <taxon>Bacillati</taxon>
        <taxon>Actinomycetota</taxon>
        <taxon>Actinomycetes</taxon>
        <taxon>Micrococcales</taxon>
        <taxon>Intrasporangiaceae</taxon>
        <taxon>Knoellia</taxon>
    </lineage>
</organism>